<name>A0ABQ5VXL7_9RHOB</name>
<feature type="domain" description="Calcineurin-like phosphoesterase" evidence="1">
    <location>
        <begin position="31"/>
        <end position="212"/>
    </location>
</feature>
<dbReference type="Pfam" id="PF00149">
    <property type="entry name" value="Metallophos"/>
    <property type="match status" value="1"/>
</dbReference>
<evidence type="ECO:0000313" key="3">
    <source>
        <dbReference type="Proteomes" id="UP001156694"/>
    </source>
</evidence>
<evidence type="ECO:0000313" key="2">
    <source>
        <dbReference type="EMBL" id="GLQ35969.1"/>
    </source>
</evidence>
<dbReference type="Gene3D" id="3.60.21.10">
    <property type="match status" value="1"/>
</dbReference>
<protein>
    <submittedName>
        <fullName evidence="2">Bis(5'-nucleosyl)-tetraphosphatase</fullName>
    </submittedName>
</protein>
<accession>A0ABQ5VXL7</accession>
<dbReference type="PANTHER" id="PTHR42850">
    <property type="entry name" value="METALLOPHOSPHOESTERASE"/>
    <property type="match status" value="1"/>
</dbReference>
<dbReference type="InterPro" id="IPR004843">
    <property type="entry name" value="Calcineurin-like_PHP"/>
</dbReference>
<comment type="caution">
    <text evidence="2">The sequence shown here is derived from an EMBL/GenBank/DDBJ whole genome shotgun (WGS) entry which is preliminary data.</text>
</comment>
<dbReference type="EMBL" id="BSNN01000007">
    <property type="protein sequence ID" value="GLQ35969.1"/>
    <property type="molecule type" value="Genomic_DNA"/>
</dbReference>
<dbReference type="InterPro" id="IPR050126">
    <property type="entry name" value="Ap4A_hydrolase"/>
</dbReference>
<gene>
    <name evidence="2" type="ORF">GCM10007939_22530</name>
</gene>
<dbReference type="Proteomes" id="UP001156694">
    <property type="component" value="Unassembled WGS sequence"/>
</dbReference>
<sequence length="250" mass="27523">MMGILSKLFGKKTAEENWPDFAGALSVSRPLFVVGDLHGRLDLLERLLSKQPAGTHLVFVGDLIDRGEQSAEVLHRVAQLCDEGAQCLMGNHERMMLDFLDDPSEKGPRWLRYGGLQTLNSFGLRGVSERASGLELIEAVQGLRDKMPNGMEAWLRALPHQLSFGNLHVVHAAASPNHPMETQKESALLWGHPQFIKKPRQDGQFVVHGHVIVPQAKIEQGCISIDTGGYATGNLTGAHFYADQVEFITA</sequence>
<dbReference type="RefSeq" id="WP_284379200.1">
    <property type="nucleotide sequence ID" value="NZ_BSNN01000007.1"/>
</dbReference>
<reference evidence="3" key="1">
    <citation type="journal article" date="2019" name="Int. J. Syst. Evol. Microbiol.">
        <title>The Global Catalogue of Microorganisms (GCM) 10K type strain sequencing project: providing services to taxonomists for standard genome sequencing and annotation.</title>
        <authorList>
            <consortium name="The Broad Institute Genomics Platform"/>
            <consortium name="The Broad Institute Genome Sequencing Center for Infectious Disease"/>
            <person name="Wu L."/>
            <person name="Ma J."/>
        </authorList>
    </citation>
    <scope>NUCLEOTIDE SEQUENCE [LARGE SCALE GENOMIC DNA]</scope>
    <source>
        <strain evidence="3">NBRC 110140</strain>
    </source>
</reference>
<proteinExistence type="predicted"/>
<keyword evidence="3" id="KW-1185">Reference proteome</keyword>
<organism evidence="2 3">
    <name type="scientific">Amylibacter marinus</name>
    <dbReference type="NCBI Taxonomy" id="1475483"/>
    <lineage>
        <taxon>Bacteria</taxon>
        <taxon>Pseudomonadati</taxon>
        <taxon>Pseudomonadota</taxon>
        <taxon>Alphaproteobacteria</taxon>
        <taxon>Rhodobacterales</taxon>
        <taxon>Paracoccaceae</taxon>
        <taxon>Amylibacter</taxon>
    </lineage>
</organism>
<dbReference type="PANTHER" id="PTHR42850:SF4">
    <property type="entry name" value="ZINC-DEPENDENT ENDOPOLYPHOSPHATASE"/>
    <property type="match status" value="1"/>
</dbReference>
<dbReference type="SUPFAM" id="SSF56300">
    <property type="entry name" value="Metallo-dependent phosphatases"/>
    <property type="match status" value="1"/>
</dbReference>
<evidence type="ECO:0000259" key="1">
    <source>
        <dbReference type="Pfam" id="PF00149"/>
    </source>
</evidence>
<dbReference type="InterPro" id="IPR029052">
    <property type="entry name" value="Metallo-depent_PP-like"/>
</dbReference>